<dbReference type="EMBL" id="KX017520">
    <property type="protein sequence ID" value="ANH50840.1"/>
    <property type="molecule type" value="Genomic_DNA"/>
</dbReference>
<organism evidence="1 2">
    <name type="scientific">Salmonella phage 64795_sal3</name>
    <dbReference type="NCBI Taxonomy" id="1813769"/>
    <lineage>
        <taxon>Viruses</taxon>
        <taxon>Duplodnaviria</taxon>
        <taxon>Heunggongvirae</taxon>
        <taxon>Uroviricota</taxon>
        <taxon>Caudoviricetes</taxon>
        <taxon>Saltrevirus</taxon>
        <taxon>Saltrevirus sv64795sal3</taxon>
    </lineage>
</organism>
<dbReference type="KEGG" id="vg:30310382"/>
<name>A0A173GC52_9CAUD</name>
<dbReference type="OrthoDB" id="27464at10239"/>
<sequence>MQSTKHWDDEMKLIDLLVQELPKRGGWPRDALSITQDNDGSLCVWDTNDPHHDGFSWKHHTGNSLMYYWHGINAVPLSCDHKESIVTYWQYKAALAESQKPAWNGEGLPPVGVECESKQFAQIDWREFRVVAVENGHVFGFWHDNVGACLDSTHWIFRPLRTEAERKRDIAIEAILSDMRTMPCDMAMRDEVAVIYDAIAAGKIPGVKLDD</sequence>
<protein>
    <submittedName>
        <fullName evidence="1">Uncharacterized protein</fullName>
    </submittedName>
</protein>
<dbReference type="GeneID" id="30310382"/>
<evidence type="ECO:0000313" key="2">
    <source>
        <dbReference type="Proteomes" id="UP000203313"/>
    </source>
</evidence>
<dbReference type="RefSeq" id="YP_009322203.1">
    <property type="nucleotide sequence ID" value="NC_031918.1"/>
</dbReference>
<accession>A0A173GC52</accession>
<keyword evidence="2" id="KW-1185">Reference proteome</keyword>
<proteinExistence type="predicted"/>
<dbReference type="Proteomes" id="UP000203313">
    <property type="component" value="Segment"/>
</dbReference>
<reference evidence="1 2" key="1">
    <citation type="submission" date="2016-04" db="EMBL/GenBank/DDBJ databases">
        <title>Complete Genome Sequences of three Siphoviridae Bacteriophages infecting Salmonella enterica enterica subsp. Enteridis.</title>
        <authorList>
            <person name="Paradiso R."/>
            <person name="Lombardi S."/>
            <person name="Iodice M.G."/>
            <person name="Riccardi M.G."/>
            <person name="Orsini M."/>
            <person name="Bolletti Censi S."/>
            <person name="Galiero G."/>
            <person name="Borriello G."/>
        </authorList>
    </citation>
    <scope>NUCLEOTIDE SEQUENCE [LARGE SCALE GENOMIC DNA]</scope>
</reference>
<evidence type="ECO:0000313" key="1">
    <source>
        <dbReference type="EMBL" id="ANH50840.1"/>
    </source>
</evidence>